<dbReference type="Gene3D" id="2.120.10.30">
    <property type="entry name" value="TolB, C-terminal domain"/>
    <property type="match status" value="1"/>
</dbReference>
<dbReference type="PRINTS" id="PR01790">
    <property type="entry name" value="SMP30FAMILY"/>
</dbReference>
<feature type="domain" description="SMP-30/Gluconolactonase/LRE-like region" evidence="2">
    <location>
        <begin position="17"/>
        <end position="254"/>
    </location>
</feature>
<dbReference type="RefSeq" id="WP_275030435.1">
    <property type="nucleotide sequence ID" value="NZ_CP118615.1"/>
</dbReference>
<dbReference type="Proteomes" id="UP001219605">
    <property type="component" value="Chromosome"/>
</dbReference>
<sequence length="286" mass="30242">MNAGPLEQVTAPVAEHGEGPVWCPADRRLRWVDMLAGDILTLDPTNGAVSRRHVAPVVAAVRPRAGGGLVAAVERGFALLRDDAVELLPEIWSDPSVRMNDGGCDPWGRFYCGSMAYDAAPGRAALYRLSPGGAVETVLTGLTVSNGLAWTRDGTTAWYVDSATRRVDTFAVAPATGELRDRRPVVVVPPDVGTPDGLCVDVEGGVWVALWDGGAVHRYAPDGRLTAVVSLPVRRPTACTFGGPDLADLYVTTSRQGLPAGDRSPAGALFRIRPRVPGFPDHTFAG</sequence>
<dbReference type="Pfam" id="PF08450">
    <property type="entry name" value="SGL"/>
    <property type="match status" value="1"/>
</dbReference>
<comment type="similarity">
    <text evidence="1">Belongs to the SMP-30/CGR1 family.</text>
</comment>
<evidence type="ECO:0000313" key="4">
    <source>
        <dbReference type="Proteomes" id="UP001219605"/>
    </source>
</evidence>
<accession>A0ABY7ZNS0</accession>
<proteinExistence type="inferred from homology"/>
<reference evidence="3 4" key="1">
    <citation type="submission" date="2023-02" db="EMBL/GenBank/DDBJ databases">
        <authorList>
            <person name="Mo P."/>
        </authorList>
    </citation>
    <scope>NUCLEOTIDE SEQUENCE [LARGE SCALE GENOMIC DNA]</scope>
    <source>
        <strain evidence="3 4">HUAS 3</strain>
    </source>
</reference>
<dbReference type="SUPFAM" id="SSF63829">
    <property type="entry name" value="Calcium-dependent phosphotriesterase"/>
    <property type="match status" value="1"/>
</dbReference>
<dbReference type="PANTHER" id="PTHR10907">
    <property type="entry name" value="REGUCALCIN"/>
    <property type="match status" value="1"/>
</dbReference>
<protein>
    <submittedName>
        <fullName evidence="3">SMP-30/gluconolactonase/LRE family protein</fullName>
    </submittedName>
</protein>
<evidence type="ECO:0000313" key="3">
    <source>
        <dbReference type="EMBL" id="WDZ83877.1"/>
    </source>
</evidence>
<name>A0ABY7ZNS0_9ACTN</name>
<dbReference type="PANTHER" id="PTHR10907:SF47">
    <property type="entry name" value="REGUCALCIN"/>
    <property type="match status" value="1"/>
</dbReference>
<dbReference type="InterPro" id="IPR005511">
    <property type="entry name" value="SMP-30"/>
</dbReference>
<dbReference type="EMBL" id="CP118615">
    <property type="protein sequence ID" value="WDZ83877.1"/>
    <property type="molecule type" value="Genomic_DNA"/>
</dbReference>
<dbReference type="InterPro" id="IPR013658">
    <property type="entry name" value="SGL"/>
</dbReference>
<dbReference type="InterPro" id="IPR011042">
    <property type="entry name" value="6-blade_b-propeller_TolB-like"/>
</dbReference>
<gene>
    <name evidence="3" type="ORF">PVK37_25950</name>
</gene>
<evidence type="ECO:0000259" key="2">
    <source>
        <dbReference type="Pfam" id="PF08450"/>
    </source>
</evidence>
<organism evidence="3 4">
    <name type="scientific">Micromonospora cathayae</name>
    <dbReference type="NCBI Taxonomy" id="3028804"/>
    <lineage>
        <taxon>Bacteria</taxon>
        <taxon>Bacillati</taxon>
        <taxon>Actinomycetota</taxon>
        <taxon>Actinomycetes</taxon>
        <taxon>Micromonosporales</taxon>
        <taxon>Micromonosporaceae</taxon>
        <taxon>Micromonospora</taxon>
    </lineage>
</organism>
<keyword evidence="4" id="KW-1185">Reference proteome</keyword>
<evidence type="ECO:0000256" key="1">
    <source>
        <dbReference type="ARBA" id="ARBA00008853"/>
    </source>
</evidence>